<keyword evidence="5" id="KW-1185">Reference proteome</keyword>
<dbReference type="STRING" id="68775.A0A5C3LQW5"/>
<accession>A0A5C3LQW5</accession>
<proteinExistence type="inferred from homology"/>
<dbReference type="Gene3D" id="3.40.50.720">
    <property type="entry name" value="NAD(P)-binding Rossmann-like Domain"/>
    <property type="match status" value="1"/>
</dbReference>
<reference evidence="4 5" key="1">
    <citation type="journal article" date="2019" name="Nat. Ecol. Evol.">
        <title>Megaphylogeny resolves global patterns of mushroom evolution.</title>
        <authorList>
            <person name="Varga T."/>
            <person name="Krizsan K."/>
            <person name="Foldi C."/>
            <person name="Dima B."/>
            <person name="Sanchez-Garcia M."/>
            <person name="Sanchez-Ramirez S."/>
            <person name="Szollosi G.J."/>
            <person name="Szarkandi J.G."/>
            <person name="Papp V."/>
            <person name="Albert L."/>
            <person name="Andreopoulos W."/>
            <person name="Angelini C."/>
            <person name="Antonin V."/>
            <person name="Barry K.W."/>
            <person name="Bougher N.L."/>
            <person name="Buchanan P."/>
            <person name="Buyck B."/>
            <person name="Bense V."/>
            <person name="Catcheside P."/>
            <person name="Chovatia M."/>
            <person name="Cooper J."/>
            <person name="Damon W."/>
            <person name="Desjardin D."/>
            <person name="Finy P."/>
            <person name="Geml J."/>
            <person name="Haridas S."/>
            <person name="Hughes K."/>
            <person name="Justo A."/>
            <person name="Karasinski D."/>
            <person name="Kautmanova I."/>
            <person name="Kiss B."/>
            <person name="Kocsube S."/>
            <person name="Kotiranta H."/>
            <person name="LaButti K.M."/>
            <person name="Lechner B.E."/>
            <person name="Liimatainen K."/>
            <person name="Lipzen A."/>
            <person name="Lukacs Z."/>
            <person name="Mihaltcheva S."/>
            <person name="Morgado L.N."/>
            <person name="Niskanen T."/>
            <person name="Noordeloos M.E."/>
            <person name="Ohm R.A."/>
            <person name="Ortiz-Santana B."/>
            <person name="Ovrebo C."/>
            <person name="Racz N."/>
            <person name="Riley R."/>
            <person name="Savchenko A."/>
            <person name="Shiryaev A."/>
            <person name="Soop K."/>
            <person name="Spirin V."/>
            <person name="Szebenyi C."/>
            <person name="Tomsovsky M."/>
            <person name="Tulloss R.E."/>
            <person name="Uehling J."/>
            <person name="Grigoriev I.V."/>
            <person name="Vagvolgyi C."/>
            <person name="Papp T."/>
            <person name="Martin F.M."/>
            <person name="Miettinen O."/>
            <person name="Hibbett D.S."/>
            <person name="Nagy L.G."/>
        </authorList>
    </citation>
    <scope>NUCLEOTIDE SEQUENCE [LARGE SCALE GENOMIC DNA]</scope>
    <source>
        <strain evidence="4 5">CBS 166.37</strain>
    </source>
</reference>
<dbReference type="InterPro" id="IPR002347">
    <property type="entry name" value="SDR_fam"/>
</dbReference>
<dbReference type="SUPFAM" id="SSF51735">
    <property type="entry name" value="NAD(P)-binding Rossmann-fold domains"/>
    <property type="match status" value="1"/>
</dbReference>
<sequence length="278" mass="30019">MASPKVWLITGSSTGFGLYMARVALSHGDKVIATLRKPSVLDSLALEYPDSQLLILPLDVSKPDQIEAAFAKGKEAFGRIDVVYNNAGVLVLGEVEGTPDQAARDMFEVNFWGASNVNRTAMKYFRLNQPIGGRLLLVSSVVALVAGPGMGYYSASKYAIEGVTEALKGEIDPNWNIKITIIEPGPFATNGPGSALMLPGHPAYTSESLPTVALRANPDLLGFDGDAEKASEAFWKISNLEDPPERFLIHRNTAQTARRKVEKLTQAIDNALVEGIYI</sequence>
<name>A0A5C3LQW5_9AGAR</name>
<comment type="similarity">
    <text evidence="1 3">Belongs to the short-chain dehydrogenases/reductases (SDR) family.</text>
</comment>
<dbReference type="PRINTS" id="PR00081">
    <property type="entry name" value="GDHRDH"/>
</dbReference>
<dbReference type="PANTHER" id="PTHR43976">
    <property type="entry name" value="SHORT CHAIN DEHYDROGENASE"/>
    <property type="match status" value="1"/>
</dbReference>
<evidence type="ECO:0000256" key="1">
    <source>
        <dbReference type="ARBA" id="ARBA00006484"/>
    </source>
</evidence>
<dbReference type="InterPro" id="IPR036291">
    <property type="entry name" value="NAD(P)-bd_dom_sf"/>
</dbReference>
<dbReference type="PRINTS" id="PR00080">
    <property type="entry name" value="SDRFAMILY"/>
</dbReference>
<evidence type="ECO:0000256" key="2">
    <source>
        <dbReference type="ARBA" id="ARBA00023002"/>
    </source>
</evidence>
<gene>
    <name evidence="4" type="ORF">BDQ12DRAFT_737960</name>
</gene>
<keyword evidence="2" id="KW-0560">Oxidoreductase</keyword>
<dbReference type="GO" id="GO:0016491">
    <property type="term" value="F:oxidoreductase activity"/>
    <property type="evidence" value="ECO:0007669"/>
    <property type="project" value="UniProtKB-KW"/>
</dbReference>
<organism evidence="4 5">
    <name type="scientific">Crucibulum laeve</name>
    <dbReference type="NCBI Taxonomy" id="68775"/>
    <lineage>
        <taxon>Eukaryota</taxon>
        <taxon>Fungi</taxon>
        <taxon>Dikarya</taxon>
        <taxon>Basidiomycota</taxon>
        <taxon>Agaricomycotina</taxon>
        <taxon>Agaricomycetes</taxon>
        <taxon>Agaricomycetidae</taxon>
        <taxon>Agaricales</taxon>
        <taxon>Agaricineae</taxon>
        <taxon>Nidulariaceae</taxon>
        <taxon>Crucibulum</taxon>
    </lineage>
</organism>
<dbReference type="PANTHER" id="PTHR43976:SF16">
    <property type="entry name" value="SHORT-CHAIN DEHYDROGENASE_REDUCTASE FAMILY PROTEIN"/>
    <property type="match status" value="1"/>
</dbReference>
<dbReference type="EMBL" id="ML213628">
    <property type="protein sequence ID" value="TFK34713.1"/>
    <property type="molecule type" value="Genomic_DNA"/>
</dbReference>
<evidence type="ECO:0000313" key="4">
    <source>
        <dbReference type="EMBL" id="TFK34713.1"/>
    </source>
</evidence>
<dbReference type="OrthoDB" id="1274115at2759"/>
<evidence type="ECO:0000313" key="5">
    <source>
        <dbReference type="Proteomes" id="UP000308652"/>
    </source>
</evidence>
<dbReference type="InterPro" id="IPR051911">
    <property type="entry name" value="SDR_oxidoreductase"/>
</dbReference>
<dbReference type="Proteomes" id="UP000308652">
    <property type="component" value="Unassembled WGS sequence"/>
</dbReference>
<evidence type="ECO:0000256" key="3">
    <source>
        <dbReference type="RuleBase" id="RU000363"/>
    </source>
</evidence>
<dbReference type="AlphaFoldDB" id="A0A5C3LQW5"/>
<dbReference type="CDD" id="cd05374">
    <property type="entry name" value="17beta-HSD-like_SDR_c"/>
    <property type="match status" value="1"/>
</dbReference>
<dbReference type="Pfam" id="PF00106">
    <property type="entry name" value="adh_short"/>
    <property type="match status" value="1"/>
</dbReference>
<protein>
    <submittedName>
        <fullName evidence="4">NAD-P-binding protein</fullName>
    </submittedName>
</protein>